<dbReference type="PANTHER" id="PTHR10353">
    <property type="entry name" value="GLYCOSYL HYDROLASE"/>
    <property type="match status" value="1"/>
</dbReference>
<evidence type="ECO:0000256" key="1">
    <source>
        <dbReference type="ARBA" id="ARBA00000448"/>
    </source>
</evidence>
<dbReference type="GO" id="GO:0008422">
    <property type="term" value="F:beta-glucosidase activity"/>
    <property type="evidence" value="ECO:0007669"/>
    <property type="project" value="UniProtKB-EC"/>
</dbReference>
<dbReference type="Pfam" id="PF00232">
    <property type="entry name" value="Glyco_hydro_1"/>
    <property type="match status" value="1"/>
</dbReference>
<evidence type="ECO:0000256" key="4">
    <source>
        <dbReference type="ARBA" id="ARBA00022801"/>
    </source>
</evidence>
<dbReference type="EC" id="3.2.1.46" evidence="2"/>
<dbReference type="SUPFAM" id="SSF51445">
    <property type="entry name" value="(Trans)glycosidases"/>
    <property type="match status" value="1"/>
</dbReference>
<evidence type="ECO:0000256" key="13">
    <source>
        <dbReference type="ARBA" id="ARBA00068094"/>
    </source>
</evidence>
<evidence type="ECO:0000256" key="17">
    <source>
        <dbReference type="SAM" id="SignalP"/>
    </source>
</evidence>
<evidence type="ECO:0000256" key="3">
    <source>
        <dbReference type="ARBA" id="ARBA00012744"/>
    </source>
</evidence>
<evidence type="ECO:0000256" key="15">
    <source>
        <dbReference type="ARBA" id="ARBA00081896"/>
    </source>
</evidence>
<evidence type="ECO:0000313" key="19">
    <source>
        <dbReference type="WBParaSite" id="L893_g30133.t1"/>
    </source>
</evidence>
<dbReference type="InterPro" id="IPR001360">
    <property type="entry name" value="Glyco_hydro_1"/>
</dbReference>
<evidence type="ECO:0000256" key="11">
    <source>
        <dbReference type="ARBA" id="ARBA00052085"/>
    </source>
</evidence>
<sequence length="504" mass="58066">METMSLRKLALIAAFLCLSLGHPLKEKELGFPEDFIWAAATSAYQVEGGVIGTGRGPSIWDRYLALHPPAHNQTGDVACDTYHKYEEDAILMKKQGLKSYRFSISWSRIFPDGRVHRVNPEGVQYYHNLIDALLKQDITPVVTLYHWDLPLSLGDLGGWLTSEIVDWFGDYARFCYQEYGSKVKQWITINEPHTQSVYGYCSQVTVHAPGGFQQNCEWSMYLAGHNFLLAHGRAASIYKNEFQKEQQGKVGITLNTIWYEPRNETDREAADFLVQSAFGWFANAIFSEEGDYPAVMKANMERLRRKEGRETSRLPEFTQEQIKELRGSADFMGLNYYISMIGTKEKGLHEPRESPTVNSTWGRDVGIYMYADIHWKQMGTTWIRYHPEGLYHLLNFIRTHYNNVPVYITENGCMDSPGEGMDDVSRIFFIKGHLKAVQKAIAEDGCDVKGYFFWSLFDNFEWHAGFTERFGMYHVDFDTPERTRTPKASAHWYKRVIDNNAVVE</sequence>
<comment type="catalytic activity">
    <reaction evidence="8">
        <text>beta-D-galactosyl-(1&lt;-&gt;1')-N-octadecanoylsphing-4-enine + H2O = N-octadecanoylsphing-4-enine + D-galactose</text>
        <dbReference type="Rhea" id="RHEA:59292"/>
        <dbReference type="ChEBI" id="CHEBI:4139"/>
        <dbReference type="ChEBI" id="CHEBI:15377"/>
        <dbReference type="ChEBI" id="CHEBI:72961"/>
        <dbReference type="ChEBI" id="CHEBI:84720"/>
    </reaction>
    <physiologicalReaction direction="left-to-right" evidence="8">
        <dbReference type="Rhea" id="RHEA:59293"/>
    </physiologicalReaction>
</comment>
<feature type="signal peptide" evidence="17">
    <location>
        <begin position="1"/>
        <end position="21"/>
    </location>
</feature>
<feature type="chain" id="PRO_5009313986" description="Cytosolic beta-glucosidase" evidence="17">
    <location>
        <begin position="22"/>
        <end position="504"/>
    </location>
</feature>
<organism evidence="18 19">
    <name type="scientific">Steinernema glaseri</name>
    <dbReference type="NCBI Taxonomy" id="37863"/>
    <lineage>
        <taxon>Eukaryota</taxon>
        <taxon>Metazoa</taxon>
        <taxon>Ecdysozoa</taxon>
        <taxon>Nematoda</taxon>
        <taxon>Chromadorea</taxon>
        <taxon>Rhabditida</taxon>
        <taxon>Tylenchina</taxon>
        <taxon>Panagrolaimomorpha</taxon>
        <taxon>Strongyloidoidea</taxon>
        <taxon>Steinernematidae</taxon>
        <taxon>Steinernema</taxon>
    </lineage>
</organism>
<protein>
    <recommendedName>
        <fullName evidence="13">Cytosolic beta-glucosidase</fullName>
        <ecNumber evidence="3">3.2.1.21</ecNumber>
        <ecNumber evidence="2">3.2.1.46</ecNumber>
    </recommendedName>
    <alternativeName>
        <fullName evidence="14">Cytosolic galactosylceramidase</fullName>
    </alternativeName>
    <alternativeName>
        <fullName evidence="16">Cytosolic glucosylceramidase</fullName>
    </alternativeName>
    <alternativeName>
        <fullName evidence="15">Cytosolic glycosylceramidase</fullName>
    </alternativeName>
</protein>
<dbReference type="AlphaFoldDB" id="A0A1I7ZVY1"/>
<dbReference type="GO" id="GO:0016052">
    <property type="term" value="P:carbohydrate catabolic process"/>
    <property type="evidence" value="ECO:0007669"/>
    <property type="project" value="UniProtKB-ARBA"/>
</dbReference>
<comment type="catalytic activity">
    <reaction evidence="10">
        <text>beta-D-glucosyl-(1&lt;-&gt;1)-N-octadecanoylsphing-4-enine + H2O = N-octadecanoylsphing-4-enine + D-glucose</text>
        <dbReference type="Rhea" id="RHEA:59284"/>
        <dbReference type="ChEBI" id="CHEBI:4167"/>
        <dbReference type="ChEBI" id="CHEBI:15377"/>
        <dbReference type="ChEBI" id="CHEBI:72961"/>
        <dbReference type="ChEBI" id="CHEBI:84719"/>
    </reaction>
    <physiologicalReaction direction="left-to-right" evidence="10">
        <dbReference type="Rhea" id="RHEA:59285"/>
    </physiologicalReaction>
</comment>
<dbReference type="PANTHER" id="PTHR10353:SF36">
    <property type="entry name" value="LP05116P"/>
    <property type="match status" value="1"/>
</dbReference>
<dbReference type="FunFam" id="3.20.20.80:FF:000011">
    <property type="entry name" value="Cytosolic beta-glucosidase"/>
    <property type="match status" value="1"/>
</dbReference>
<evidence type="ECO:0000313" key="18">
    <source>
        <dbReference type="Proteomes" id="UP000095287"/>
    </source>
</evidence>
<evidence type="ECO:0000256" key="8">
    <source>
        <dbReference type="ARBA" id="ARBA00050809"/>
    </source>
</evidence>
<evidence type="ECO:0000256" key="5">
    <source>
        <dbReference type="ARBA" id="ARBA00023295"/>
    </source>
</evidence>
<dbReference type="WBParaSite" id="L893_g30133.t1">
    <property type="protein sequence ID" value="L893_g30133.t1"/>
    <property type="gene ID" value="L893_g30133"/>
</dbReference>
<dbReference type="PROSITE" id="PS00653">
    <property type="entry name" value="GLYCOSYL_HYDROL_F1_2"/>
    <property type="match status" value="1"/>
</dbReference>
<dbReference type="Gene3D" id="3.20.20.80">
    <property type="entry name" value="Glycosidases"/>
    <property type="match status" value="1"/>
</dbReference>
<dbReference type="Proteomes" id="UP000095287">
    <property type="component" value="Unplaced"/>
</dbReference>
<comment type="catalytic activity">
    <reaction evidence="1">
        <text>Hydrolysis of terminal, non-reducing beta-D-glucosyl residues with release of beta-D-glucose.</text>
        <dbReference type="EC" id="3.2.1.21"/>
    </reaction>
</comment>
<comment type="catalytic activity">
    <reaction evidence="7">
        <text>beta-D-galactosyl-(1&lt;-&gt;1)-sphing-4-enine + H2O = sphing-4-enine + D-galactose</text>
        <dbReference type="Rhea" id="RHEA:43908"/>
        <dbReference type="ChEBI" id="CHEBI:4139"/>
        <dbReference type="ChEBI" id="CHEBI:15377"/>
        <dbReference type="ChEBI" id="CHEBI:57756"/>
        <dbReference type="ChEBI" id="CHEBI:57934"/>
    </reaction>
    <physiologicalReaction direction="left-to-right" evidence="7">
        <dbReference type="Rhea" id="RHEA:43909"/>
    </physiologicalReaction>
</comment>
<comment type="similarity">
    <text evidence="12">Belongs to the glycosyl hydrolase 1 family. Klotho subfamily.</text>
</comment>
<accession>A0A1I7ZVY1</accession>
<keyword evidence="4" id="KW-0378">Hydrolase</keyword>
<evidence type="ECO:0000256" key="7">
    <source>
        <dbReference type="ARBA" id="ARBA00048813"/>
    </source>
</evidence>
<comment type="catalytic activity">
    <reaction evidence="11">
        <text>beta-D-glucosyl-(1&lt;-&gt;1)-sphing-4-enine + H2O = sphing-4-enine + D-glucose</text>
        <dbReference type="Rhea" id="RHEA:59288"/>
        <dbReference type="ChEBI" id="CHEBI:4167"/>
        <dbReference type="ChEBI" id="CHEBI:15377"/>
        <dbReference type="ChEBI" id="CHEBI:57756"/>
        <dbReference type="ChEBI" id="CHEBI:83992"/>
    </reaction>
    <physiologicalReaction direction="left-to-right" evidence="11">
        <dbReference type="Rhea" id="RHEA:59289"/>
    </physiologicalReaction>
</comment>
<evidence type="ECO:0000256" key="2">
    <source>
        <dbReference type="ARBA" id="ARBA00012657"/>
    </source>
</evidence>
<dbReference type="InterPro" id="IPR033132">
    <property type="entry name" value="GH_1_N_CS"/>
</dbReference>
<evidence type="ECO:0000256" key="6">
    <source>
        <dbReference type="ARBA" id="ARBA00033698"/>
    </source>
</evidence>
<keyword evidence="17" id="KW-0732">Signal</keyword>
<evidence type="ECO:0000256" key="14">
    <source>
        <dbReference type="ARBA" id="ARBA00079026"/>
    </source>
</evidence>
<keyword evidence="18" id="KW-1185">Reference proteome</keyword>
<comment type="catalytic activity">
    <reaction evidence="9">
        <text>a beta-D-xylosyl-(1&lt;-&gt;1')-N-acylsphing-4-enine + cholesterol = cholesteryl 3-beta-D-xyloside + an N-acylsphing-4-enine</text>
        <dbReference type="Rhea" id="RHEA:70239"/>
        <dbReference type="ChEBI" id="CHEBI:16113"/>
        <dbReference type="ChEBI" id="CHEBI:52639"/>
        <dbReference type="ChEBI" id="CHEBI:189067"/>
        <dbReference type="ChEBI" id="CHEBI:189068"/>
    </reaction>
    <physiologicalReaction direction="left-to-right" evidence="9">
        <dbReference type="Rhea" id="RHEA:70240"/>
    </physiologicalReaction>
    <physiologicalReaction direction="right-to-left" evidence="9">
        <dbReference type="Rhea" id="RHEA:70241"/>
    </physiologicalReaction>
</comment>
<keyword evidence="5" id="KW-0326">Glycosidase</keyword>
<proteinExistence type="inferred from homology"/>
<comment type="catalytic activity">
    <reaction evidence="6">
        <text>a beta-D-galactosyl-(1&lt;-&gt;1')-N-acylsphing-4-enine + H2O = an N-acylsphing-4-enine + D-galactose</text>
        <dbReference type="Rhea" id="RHEA:14297"/>
        <dbReference type="ChEBI" id="CHEBI:4139"/>
        <dbReference type="ChEBI" id="CHEBI:15377"/>
        <dbReference type="ChEBI" id="CHEBI:18390"/>
        <dbReference type="ChEBI" id="CHEBI:52639"/>
        <dbReference type="EC" id="3.2.1.46"/>
    </reaction>
    <physiologicalReaction direction="left-to-right" evidence="6">
        <dbReference type="Rhea" id="RHEA:14298"/>
    </physiologicalReaction>
</comment>
<dbReference type="InterPro" id="IPR017853">
    <property type="entry name" value="GH"/>
</dbReference>
<evidence type="ECO:0000256" key="9">
    <source>
        <dbReference type="ARBA" id="ARBA00051414"/>
    </source>
</evidence>
<dbReference type="PRINTS" id="PR00131">
    <property type="entry name" value="GLHYDRLASE1"/>
</dbReference>
<evidence type="ECO:0000256" key="12">
    <source>
        <dbReference type="ARBA" id="ARBA00060858"/>
    </source>
</evidence>
<dbReference type="EC" id="3.2.1.21" evidence="3"/>
<reference evidence="19" key="1">
    <citation type="submission" date="2016-11" db="UniProtKB">
        <authorList>
            <consortium name="WormBaseParasite"/>
        </authorList>
    </citation>
    <scope>IDENTIFICATION</scope>
</reference>
<evidence type="ECO:0000256" key="16">
    <source>
        <dbReference type="ARBA" id="ARBA00083229"/>
    </source>
</evidence>
<dbReference type="GO" id="GO:0004336">
    <property type="term" value="F:galactosylceramidase activity"/>
    <property type="evidence" value="ECO:0007669"/>
    <property type="project" value="UniProtKB-EC"/>
</dbReference>
<name>A0A1I7ZVY1_9BILA</name>
<evidence type="ECO:0000256" key="10">
    <source>
        <dbReference type="ARBA" id="ARBA00051666"/>
    </source>
</evidence>